<proteinExistence type="predicted"/>
<accession>A0ABW0N6Y9</accession>
<dbReference type="Gene3D" id="3.10.310.50">
    <property type="match status" value="1"/>
</dbReference>
<dbReference type="RefSeq" id="WP_345175991.1">
    <property type="nucleotide sequence ID" value="NZ_BAABFQ010000005.1"/>
</dbReference>
<organism evidence="1 2">
    <name type="scientific">Nocardioides caricicola</name>
    <dbReference type="NCBI Taxonomy" id="634770"/>
    <lineage>
        <taxon>Bacteria</taxon>
        <taxon>Bacillati</taxon>
        <taxon>Actinomycetota</taxon>
        <taxon>Actinomycetes</taxon>
        <taxon>Propionibacteriales</taxon>
        <taxon>Nocardioidaceae</taxon>
        <taxon>Nocardioides</taxon>
    </lineage>
</organism>
<comment type="caution">
    <text evidence="1">The sequence shown here is derived from an EMBL/GenBank/DDBJ whole genome shotgun (WGS) entry which is preliminary data.</text>
</comment>
<reference evidence="2" key="1">
    <citation type="journal article" date="2019" name="Int. J. Syst. Evol. Microbiol.">
        <title>The Global Catalogue of Microorganisms (GCM) 10K type strain sequencing project: providing services to taxonomists for standard genome sequencing and annotation.</title>
        <authorList>
            <consortium name="The Broad Institute Genomics Platform"/>
            <consortium name="The Broad Institute Genome Sequencing Center for Infectious Disease"/>
            <person name="Wu L."/>
            <person name="Ma J."/>
        </authorList>
    </citation>
    <scope>NUCLEOTIDE SEQUENCE [LARGE SCALE GENOMIC DNA]</scope>
    <source>
        <strain evidence="2">KACC 13778</strain>
    </source>
</reference>
<dbReference type="Proteomes" id="UP001595956">
    <property type="component" value="Unassembled WGS sequence"/>
</dbReference>
<dbReference type="InterPro" id="IPR033437">
    <property type="entry name" value="DUF5130"/>
</dbReference>
<dbReference type="Pfam" id="PF17174">
    <property type="entry name" value="DUF5130"/>
    <property type="match status" value="1"/>
</dbReference>
<gene>
    <name evidence="1" type="ORF">ACFPKY_17005</name>
</gene>
<evidence type="ECO:0000313" key="2">
    <source>
        <dbReference type="Proteomes" id="UP001595956"/>
    </source>
</evidence>
<name>A0ABW0N6Y9_9ACTN</name>
<keyword evidence="2" id="KW-1185">Reference proteome</keyword>
<dbReference type="EMBL" id="JBHSMD010000006">
    <property type="protein sequence ID" value="MFC5494812.1"/>
    <property type="molecule type" value="Genomic_DNA"/>
</dbReference>
<sequence>MPVGELNAAERYQVDEAIRQAEQISRFEFSVFVGRVDGEPRAFATRLHNSLVAPSRSILILVDPNARVLEIVTGGIVRRNLTDREVELTAFQMQSSFAEGNLVDGLRRGIQHLAEHARAPQTLHAES</sequence>
<protein>
    <submittedName>
        <fullName evidence="1">DUF5130 family protein</fullName>
    </submittedName>
</protein>
<evidence type="ECO:0000313" key="1">
    <source>
        <dbReference type="EMBL" id="MFC5494812.1"/>
    </source>
</evidence>